<dbReference type="PANTHER" id="PTHR42760">
    <property type="entry name" value="SHORT-CHAIN DEHYDROGENASES/REDUCTASES FAMILY MEMBER"/>
    <property type="match status" value="1"/>
</dbReference>
<dbReference type="Gene3D" id="3.40.50.720">
    <property type="entry name" value="NAD(P)-binding Rossmann-like Domain"/>
    <property type="match status" value="1"/>
</dbReference>
<dbReference type="InterPro" id="IPR020904">
    <property type="entry name" value="Sc_DH/Rdtase_CS"/>
</dbReference>
<dbReference type="EC" id="1.1.1.57" evidence="3"/>
<protein>
    <submittedName>
        <fullName evidence="3">D-mannonate oxidoreductase</fullName>
        <ecNumber evidence="3">1.1.1.57</ecNumber>
    </submittedName>
</protein>
<reference evidence="3" key="1">
    <citation type="journal article" date="2015" name="Proc. Natl. Acad. Sci. U.S.A.">
        <title>Networks of energetic and metabolic interactions define dynamics in microbial communities.</title>
        <authorList>
            <person name="Embree M."/>
            <person name="Liu J.K."/>
            <person name="Al-Bassam M.M."/>
            <person name="Zengler K."/>
        </authorList>
    </citation>
    <scope>NUCLEOTIDE SEQUENCE</scope>
</reference>
<dbReference type="NCBIfam" id="NF006132">
    <property type="entry name" value="PRK08277.1"/>
    <property type="match status" value="1"/>
</dbReference>
<dbReference type="Pfam" id="PF13561">
    <property type="entry name" value="adh_short_C2"/>
    <property type="match status" value="1"/>
</dbReference>
<evidence type="ECO:0000256" key="1">
    <source>
        <dbReference type="ARBA" id="ARBA00006484"/>
    </source>
</evidence>
<dbReference type="InterPro" id="IPR002347">
    <property type="entry name" value="SDR_fam"/>
</dbReference>
<dbReference type="SUPFAM" id="SSF51735">
    <property type="entry name" value="NAD(P)-binding Rossmann-fold domains"/>
    <property type="match status" value="1"/>
</dbReference>
<proteinExistence type="inferred from homology"/>
<dbReference type="EMBL" id="LNQE01000605">
    <property type="protein sequence ID" value="KUG25763.1"/>
    <property type="molecule type" value="Genomic_DNA"/>
</dbReference>
<dbReference type="FunFam" id="3.40.50.720:FF:000240">
    <property type="entry name" value="SDR family oxidoreductase"/>
    <property type="match status" value="1"/>
</dbReference>
<comment type="caution">
    <text evidence="3">The sequence shown here is derived from an EMBL/GenBank/DDBJ whole genome shotgun (WGS) entry which is preliminary data.</text>
</comment>
<evidence type="ECO:0000256" key="2">
    <source>
        <dbReference type="ARBA" id="ARBA00023002"/>
    </source>
</evidence>
<dbReference type="AlphaFoldDB" id="A0A0W8FZV5"/>
<dbReference type="PRINTS" id="PR00080">
    <property type="entry name" value="SDRFAMILY"/>
</dbReference>
<gene>
    <name evidence="3" type="ORF">ASZ90_004403</name>
</gene>
<dbReference type="GO" id="GO:0005975">
    <property type="term" value="P:carbohydrate metabolic process"/>
    <property type="evidence" value="ECO:0007669"/>
    <property type="project" value="UniProtKB-ARBA"/>
</dbReference>
<dbReference type="PRINTS" id="PR00081">
    <property type="entry name" value="GDHRDH"/>
</dbReference>
<sequence>MHNDFFEEIEGKVCVITGGGGVIGTTIALNLAKLGAKIAILDYKKDRCDSCAKILTENAGTKVKCLVADVLNKEMLVEAREELNRDFGKIDVLVNAAGGNSPAATTKDEFITPENFDNWDDNFFGLSLNGFRDVFDLNFLGTLLPSMVFAKDMVNRGGSIINVSSMNSFRPLTKIPAYSVAKASVNNFTQWLAVHLAKVNVRVNAIAPGFLLTQQNEFLLIDKETGGLTERGKKIINSTPMERFGEPEEMVGTVLYLMSDLSKFVTGTVIPVDGGFSAYSGV</sequence>
<organism evidence="3">
    <name type="scientific">hydrocarbon metagenome</name>
    <dbReference type="NCBI Taxonomy" id="938273"/>
    <lineage>
        <taxon>unclassified sequences</taxon>
        <taxon>metagenomes</taxon>
        <taxon>ecological metagenomes</taxon>
    </lineage>
</organism>
<accession>A0A0W8FZV5</accession>
<keyword evidence="2 3" id="KW-0560">Oxidoreductase</keyword>
<dbReference type="PANTHER" id="PTHR42760:SF115">
    <property type="entry name" value="3-OXOACYL-[ACYL-CARRIER-PROTEIN] REDUCTASE FABG"/>
    <property type="match status" value="1"/>
</dbReference>
<dbReference type="GO" id="GO:0008866">
    <property type="term" value="F:fructuronate reductase activity"/>
    <property type="evidence" value="ECO:0007669"/>
    <property type="project" value="UniProtKB-EC"/>
</dbReference>
<dbReference type="InterPro" id="IPR036291">
    <property type="entry name" value="NAD(P)-bd_dom_sf"/>
</dbReference>
<evidence type="ECO:0000313" key="3">
    <source>
        <dbReference type="EMBL" id="KUG25763.1"/>
    </source>
</evidence>
<comment type="similarity">
    <text evidence="1">Belongs to the short-chain dehydrogenases/reductases (SDR) family.</text>
</comment>
<name>A0A0W8FZV5_9ZZZZ</name>
<dbReference type="PROSITE" id="PS00061">
    <property type="entry name" value="ADH_SHORT"/>
    <property type="match status" value="1"/>
</dbReference>